<gene>
    <name evidence="2" type="ORF">HK414_03665</name>
</gene>
<sequence length="79" mass="8972">MNPPRKWAPSNERSLLADEPAMAEAERVVALARQYEDEVRLARERLAGAKALLEQSRRMRNPMVPQCDCQHGSAKRKEG</sequence>
<name>A0ABX6P1I3_9BURK</name>
<accession>A0ABX6P1I3</accession>
<proteinExistence type="predicted"/>
<evidence type="ECO:0000256" key="1">
    <source>
        <dbReference type="SAM" id="Coils"/>
    </source>
</evidence>
<organism evidence="2 3">
    <name type="scientific">Ramlibacter terrae</name>
    <dbReference type="NCBI Taxonomy" id="2732511"/>
    <lineage>
        <taxon>Bacteria</taxon>
        <taxon>Pseudomonadati</taxon>
        <taxon>Pseudomonadota</taxon>
        <taxon>Betaproteobacteria</taxon>
        <taxon>Burkholderiales</taxon>
        <taxon>Comamonadaceae</taxon>
        <taxon>Ramlibacter</taxon>
    </lineage>
</organism>
<dbReference type="EMBL" id="CP053418">
    <property type="protein sequence ID" value="QJW83557.1"/>
    <property type="molecule type" value="Genomic_DNA"/>
</dbReference>
<dbReference type="Proteomes" id="UP000500826">
    <property type="component" value="Chromosome"/>
</dbReference>
<protein>
    <submittedName>
        <fullName evidence="2">Uncharacterized protein</fullName>
    </submittedName>
</protein>
<keyword evidence="3" id="KW-1185">Reference proteome</keyword>
<reference evidence="2 3" key="1">
    <citation type="submission" date="2020-05" db="EMBL/GenBank/DDBJ databases">
        <title>Ramlibacter rhizophilus sp. nov., isolated from rhizosphere soil of national flower Mugunghwa from South Korea.</title>
        <authorList>
            <person name="Zheng-Fei Y."/>
            <person name="Huan T."/>
        </authorList>
    </citation>
    <scope>NUCLEOTIDE SEQUENCE [LARGE SCALE GENOMIC DNA]</scope>
    <source>
        <strain evidence="2 3">H242</strain>
    </source>
</reference>
<evidence type="ECO:0000313" key="2">
    <source>
        <dbReference type="EMBL" id="QJW83557.1"/>
    </source>
</evidence>
<keyword evidence="1" id="KW-0175">Coiled coil</keyword>
<feature type="coiled-coil region" evidence="1">
    <location>
        <begin position="25"/>
        <end position="52"/>
    </location>
</feature>
<evidence type="ECO:0000313" key="3">
    <source>
        <dbReference type="Proteomes" id="UP000500826"/>
    </source>
</evidence>